<protein>
    <recommendedName>
        <fullName evidence="3">Enhancer of split malpha protein</fullName>
    </recommendedName>
</protein>
<reference evidence="1" key="2">
    <citation type="submission" date="2020-05" db="UniProtKB">
        <authorList>
            <consortium name="EnsemblMetazoa"/>
        </authorList>
    </citation>
    <scope>IDENTIFICATION</scope>
    <source>
        <strain evidence="1">FAR1</strain>
    </source>
</reference>
<accession>A0A182QVX8</accession>
<reference evidence="2" key="1">
    <citation type="submission" date="2014-01" db="EMBL/GenBank/DDBJ databases">
        <title>The Genome Sequence of Anopheles farauti FAR1 (V2).</title>
        <authorList>
            <consortium name="The Broad Institute Genomics Platform"/>
            <person name="Neafsey D.E."/>
            <person name="Besansky N."/>
            <person name="Howell P."/>
            <person name="Walton C."/>
            <person name="Young S.K."/>
            <person name="Zeng Q."/>
            <person name="Gargeya S."/>
            <person name="Fitzgerald M."/>
            <person name="Haas B."/>
            <person name="Abouelleil A."/>
            <person name="Allen A.W."/>
            <person name="Alvarado L."/>
            <person name="Arachchi H.M."/>
            <person name="Berlin A.M."/>
            <person name="Chapman S.B."/>
            <person name="Gainer-Dewar J."/>
            <person name="Goldberg J."/>
            <person name="Griggs A."/>
            <person name="Gujja S."/>
            <person name="Hansen M."/>
            <person name="Howarth C."/>
            <person name="Imamovic A."/>
            <person name="Ireland A."/>
            <person name="Larimer J."/>
            <person name="McCowan C."/>
            <person name="Murphy C."/>
            <person name="Pearson M."/>
            <person name="Poon T.W."/>
            <person name="Priest M."/>
            <person name="Roberts A."/>
            <person name="Saif S."/>
            <person name="Shea T."/>
            <person name="Sisk P."/>
            <person name="Sykes S."/>
            <person name="Wortman J."/>
            <person name="Nusbaum C."/>
            <person name="Birren B."/>
        </authorList>
    </citation>
    <scope>NUCLEOTIDE SEQUENCE [LARGE SCALE GENOMIC DNA]</scope>
    <source>
        <strain evidence="2">FAR1</strain>
    </source>
</reference>
<organism evidence="1 2">
    <name type="scientific">Anopheles farauti</name>
    <dbReference type="NCBI Taxonomy" id="69004"/>
    <lineage>
        <taxon>Eukaryota</taxon>
        <taxon>Metazoa</taxon>
        <taxon>Ecdysozoa</taxon>
        <taxon>Arthropoda</taxon>
        <taxon>Hexapoda</taxon>
        <taxon>Insecta</taxon>
        <taxon>Pterygota</taxon>
        <taxon>Neoptera</taxon>
        <taxon>Endopterygota</taxon>
        <taxon>Diptera</taxon>
        <taxon>Nematocera</taxon>
        <taxon>Culicoidea</taxon>
        <taxon>Culicidae</taxon>
        <taxon>Anophelinae</taxon>
        <taxon>Anopheles</taxon>
    </lineage>
</organism>
<dbReference type="Proteomes" id="UP000075886">
    <property type="component" value="Unassembled WGS sequence"/>
</dbReference>
<dbReference type="Pfam" id="PF15952">
    <property type="entry name" value="ESM4"/>
    <property type="match status" value="1"/>
</dbReference>
<sequence length="187" mass="21104">MHSYAVNNNAVAANMAASSNNSINENRYNSEKLAKSSAVYRLKKILKPLVTLLKSKSKSQQPQSATKASAYVDQRRSIISYIDDFDCDYDNSANERLEAELVAELEQCHATDAAILVLENQQLRLQPVLPEEELYVPVHFARTEAGTFFWTTMPAREVDEDLIQPTHCYSEEPQCAQQAFADRWAQA</sequence>
<dbReference type="EMBL" id="AXCN02001034">
    <property type="status" value="NOT_ANNOTATED_CDS"/>
    <property type="molecule type" value="Genomic_DNA"/>
</dbReference>
<dbReference type="VEuPathDB" id="VectorBase:AFAF017961"/>
<dbReference type="GO" id="GO:0007423">
    <property type="term" value="P:sensory organ development"/>
    <property type="evidence" value="ECO:0007669"/>
    <property type="project" value="InterPro"/>
</dbReference>
<evidence type="ECO:0000313" key="1">
    <source>
        <dbReference type="EnsemblMetazoa" id="AFAF017961-PA"/>
    </source>
</evidence>
<evidence type="ECO:0000313" key="2">
    <source>
        <dbReference type="Proteomes" id="UP000075886"/>
    </source>
</evidence>
<dbReference type="InterPro" id="IPR029686">
    <property type="entry name" value="Malpha/m4/m2"/>
</dbReference>
<proteinExistence type="predicted"/>
<evidence type="ECO:0008006" key="3">
    <source>
        <dbReference type="Google" id="ProtNLM"/>
    </source>
</evidence>
<dbReference type="AlphaFoldDB" id="A0A182QVX8"/>
<dbReference type="PANTHER" id="PTHR12254">
    <property type="entry name" value="ENHANCER OF SPLIT MALPHA PROTEIN"/>
    <property type="match status" value="1"/>
</dbReference>
<name>A0A182QVX8_9DIPT</name>
<keyword evidence="2" id="KW-1185">Reference proteome</keyword>
<dbReference type="GO" id="GO:0007219">
    <property type="term" value="P:Notch signaling pathway"/>
    <property type="evidence" value="ECO:0007669"/>
    <property type="project" value="InterPro"/>
</dbReference>
<dbReference type="PANTHER" id="PTHR12254:SF0">
    <property type="entry name" value="BARBU-RELATED"/>
    <property type="match status" value="1"/>
</dbReference>
<dbReference type="EnsemblMetazoa" id="AFAF017961-RA">
    <property type="protein sequence ID" value="AFAF017961-PA"/>
    <property type="gene ID" value="AFAF017961"/>
</dbReference>